<dbReference type="AlphaFoldDB" id="A0A081FT63"/>
<feature type="transmembrane region" description="Helical" evidence="1">
    <location>
        <begin position="65"/>
        <end position="82"/>
    </location>
</feature>
<dbReference type="eggNOG" id="COG3213">
    <property type="taxonomic scope" value="Bacteria"/>
</dbReference>
<feature type="transmembrane region" description="Helical" evidence="1">
    <location>
        <begin position="218"/>
        <end position="235"/>
    </location>
</feature>
<feature type="transmembrane region" description="Helical" evidence="1">
    <location>
        <begin position="271"/>
        <end position="291"/>
    </location>
</feature>
<keyword evidence="1" id="KW-0472">Membrane</keyword>
<dbReference type="Pfam" id="PF05940">
    <property type="entry name" value="NnrS"/>
    <property type="match status" value="1"/>
</dbReference>
<proteinExistence type="predicted"/>
<feature type="transmembrane region" description="Helical" evidence="1">
    <location>
        <begin position="337"/>
        <end position="358"/>
    </location>
</feature>
<protein>
    <submittedName>
        <fullName evidence="2">NnrS protein involved in response to NO</fullName>
    </submittedName>
</protein>
<dbReference type="PATRIC" id="fig|1232683.4.peg.4107"/>
<feature type="transmembrane region" description="Helical" evidence="1">
    <location>
        <begin position="364"/>
        <end position="385"/>
    </location>
</feature>
<evidence type="ECO:0000313" key="2">
    <source>
        <dbReference type="EMBL" id="KEA61718.1"/>
    </source>
</evidence>
<comment type="caution">
    <text evidence="2">The sequence shown here is derived from an EMBL/GenBank/DDBJ whole genome shotgun (WGS) entry which is preliminary data.</text>
</comment>
<gene>
    <name evidence="2" type="ORF">ADIMK_4175</name>
</gene>
<evidence type="ECO:0000313" key="3">
    <source>
        <dbReference type="Proteomes" id="UP000028252"/>
    </source>
</evidence>
<feature type="transmembrane region" description="Helical" evidence="1">
    <location>
        <begin position="24"/>
        <end position="45"/>
    </location>
</feature>
<keyword evidence="3" id="KW-1185">Reference proteome</keyword>
<feature type="transmembrane region" description="Helical" evidence="1">
    <location>
        <begin position="303"/>
        <end position="325"/>
    </location>
</feature>
<feature type="transmembrane region" description="Helical" evidence="1">
    <location>
        <begin position="179"/>
        <end position="197"/>
    </location>
</feature>
<dbReference type="STRING" id="1232683.ADIMK_4175"/>
<sequence length="410" mass="44148">MLITPSVEPSGAWQRIFSNGFRPLFLVCALQALAVMGVWLLYLAGVVGLNLPSGWSAMAWHGHEMLFGFVGAAVGGFLLAAVSKWTGRVPVHGLALMALTLLWLCGRLVVWSGTDSLALLVIANTGYWVMLTALIGREVLVSGNRRNLVVVLALAIMSLFSLMFQLGWVDRVHLLESQVLLIALMISLIGGRITPAFTRNWLVRRQVPQARMPSPFGWVDKIALAASIVATLAWVAGLPEVITGTVLLVAGVMQIMRLLRWRGLMSLSEPLLFALHLGYLWVGIGFVLLGLSEFSTAISKTAGIHALGVGAMAGMILAVAARAALGHTNRELRAGVLVSLAFLAIHLAALARVLAALIPQYSWLLMVLAGCVWLVSFALFAVRYLPILIGPEESLSQALKREKAKLKPGT</sequence>
<dbReference type="Proteomes" id="UP000028252">
    <property type="component" value="Unassembled WGS sequence"/>
</dbReference>
<feature type="transmembrane region" description="Helical" evidence="1">
    <location>
        <begin position="94"/>
        <end position="111"/>
    </location>
</feature>
<reference evidence="2 3" key="1">
    <citation type="submission" date="2014-04" db="EMBL/GenBank/DDBJ databases">
        <title>Marinobacterium kochiensis sp. nov., isolated from sediment sample collected from Kochi backwaters in Kerala, India.</title>
        <authorList>
            <person name="Singh A."/>
            <person name="Pinnaka A.K."/>
        </authorList>
    </citation>
    <scope>NUCLEOTIDE SEQUENCE [LARGE SCALE GENOMIC DNA]</scope>
    <source>
        <strain evidence="2 3">AK27</strain>
    </source>
</reference>
<name>A0A081FT63_9GAMM</name>
<organism evidence="2 3">
    <name type="scientific">Marinobacterium lacunae</name>
    <dbReference type="NCBI Taxonomy" id="1232683"/>
    <lineage>
        <taxon>Bacteria</taxon>
        <taxon>Pseudomonadati</taxon>
        <taxon>Pseudomonadota</taxon>
        <taxon>Gammaproteobacteria</taxon>
        <taxon>Oceanospirillales</taxon>
        <taxon>Oceanospirillaceae</taxon>
        <taxon>Marinobacterium</taxon>
    </lineage>
</organism>
<dbReference type="InterPro" id="IPR010266">
    <property type="entry name" value="NnrS"/>
</dbReference>
<keyword evidence="1" id="KW-0812">Transmembrane</keyword>
<keyword evidence="1" id="KW-1133">Transmembrane helix</keyword>
<accession>A0A081FT63</accession>
<dbReference type="RefSeq" id="WP_051693199.1">
    <property type="nucleotide sequence ID" value="NZ_JMQN01000063.1"/>
</dbReference>
<feature type="transmembrane region" description="Helical" evidence="1">
    <location>
        <begin position="117"/>
        <end position="136"/>
    </location>
</feature>
<feature type="transmembrane region" description="Helical" evidence="1">
    <location>
        <begin position="148"/>
        <end position="167"/>
    </location>
</feature>
<evidence type="ECO:0000256" key="1">
    <source>
        <dbReference type="SAM" id="Phobius"/>
    </source>
</evidence>
<dbReference type="EMBL" id="JMQN01000063">
    <property type="protein sequence ID" value="KEA61718.1"/>
    <property type="molecule type" value="Genomic_DNA"/>
</dbReference>